<dbReference type="SUPFAM" id="SSF53383">
    <property type="entry name" value="PLP-dependent transferases"/>
    <property type="match status" value="1"/>
</dbReference>
<dbReference type="InterPro" id="IPR004839">
    <property type="entry name" value="Aminotransferase_I/II_large"/>
</dbReference>
<dbReference type="PANTHER" id="PTHR13693">
    <property type="entry name" value="CLASS II AMINOTRANSFERASE/8-AMINO-7-OXONONANOATE SYNTHASE"/>
    <property type="match status" value="1"/>
</dbReference>
<gene>
    <name evidence="7" type="ORF">Z518_05062</name>
</gene>
<feature type="domain" description="Aminotransferase class I/classII large" evidence="6">
    <location>
        <begin position="51"/>
        <end position="395"/>
    </location>
</feature>
<dbReference type="RefSeq" id="XP_013274221.1">
    <property type="nucleotide sequence ID" value="XM_013418767.1"/>
</dbReference>
<dbReference type="InterPro" id="IPR015421">
    <property type="entry name" value="PyrdxlP-dep_Trfase_major"/>
</dbReference>
<dbReference type="OrthoDB" id="2382073at2759"/>
<dbReference type="GO" id="GO:0009102">
    <property type="term" value="P:biotin biosynthetic process"/>
    <property type="evidence" value="ECO:0007669"/>
    <property type="project" value="TreeGrafter"/>
</dbReference>
<evidence type="ECO:0000256" key="4">
    <source>
        <dbReference type="ARBA" id="ARBA00022898"/>
    </source>
</evidence>
<keyword evidence="4" id="KW-0663">Pyridoxal phosphate</keyword>
<dbReference type="Pfam" id="PF00155">
    <property type="entry name" value="Aminotran_1_2"/>
    <property type="match status" value="1"/>
</dbReference>
<dbReference type="GeneID" id="25293133"/>
<reference evidence="7 8" key="1">
    <citation type="submission" date="2015-01" db="EMBL/GenBank/DDBJ databases">
        <title>The Genome Sequence of Rhinocladiella mackenzie CBS 650.93.</title>
        <authorList>
            <consortium name="The Broad Institute Genomics Platform"/>
            <person name="Cuomo C."/>
            <person name="de Hoog S."/>
            <person name="Gorbushina A."/>
            <person name="Stielow B."/>
            <person name="Teixiera M."/>
            <person name="Abouelleil A."/>
            <person name="Chapman S.B."/>
            <person name="Priest M."/>
            <person name="Young S.K."/>
            <person name="Wortman J."/>
            <person name="Nusbaum C."/>
            <person name="Birren B."/>
        </authorList>
    </citation>
    <scope>NUCLEOTIDE SEQUENCE [LARGE SCALE GENOMIC DNA]</scope>
    <source>
        <strain evidence="7 8">CBS 650.93</strain>
    </source>
</reference>
<dbReference type="GO" id="GO:0030170">
    <property type="term" value="F:pyridoxal phosphate binding"/>
    <property type="evidence" value="ECO:0007669"/>
    <property type="project" value="InterPro"/>
</dbReference>
<comment type="cofactor">
    <cofactor evidence="1">
        <name>pyridoxal 5'-phosphate</name>
        <dbReference type="ChEBI" id="CHEBI:597326"/>
    </cofactor>
</comment>
<evidence type="ECO:0000259" key="6">
    <source>
        <dbReference type="Pfam" id="PF00155"/>
    </source>
</evidence>
<feature type="region of interest" description="Disordered" evidence="5">
    <location>
        <begin position="1"/>
        <end position="23"/>
    </location>
</feature>
<evidence type="ECO:0000256" key="1">
    <source>
        <dbReference type="ARBA" id="ARBA00001933"/>
    </source>
</evidence>
<dbReference type="Proteomes" id="UP000053617">
    <property type="component" value="Unassembled WGS sequence"/>
</dbReference>
<comment type="similarity">
    <text evidence="2">Belongs to the class-II pyridoxal-phosphate-dependent aminotransferase family. BioF subfamily.</text>
</comment>
<proteinExistence type="inferred from homology"/>
<evidence type="ECO:0000256" key="2">
    <source>
        <dbReference type="ARBA" id="ARBA00010008"/>
    </source>
</evidence>
<dbReference type="HOGENOM" id="CLU_015846_3_0_1"/>
<evidence type="ECO:0000313" key="7">
    <source>
        <dbReference type="EMBL" id="KIX07085.1"/>
    </source>
</evidence>
<dbReference type="Gene3D" id="3.40.640.10">
    <property type="entry name" value="Type I PLP-dependent aspartate aminotransferase-like (Major domain)"/>
    <property type="match status" value="1"/>
</dbReference>
<dbReference type="VEuPathDB" id="FungiDB:Z518_05062"/>
<dbReference type="GO" id="GO:0016740">
    <property type="term" value="F:transferase activity"/>
    <property type="evidence" value="ECO:0007669"/>
    <property type="project" value="UniProtKB-KW"/>
</dbReference>
<dbReference type="EMBL" id="KN847477">
    <property type="protein sequence ID" value="KIX07085.1"/>
    <property type="molecule type" value="Genomic_DNA"/>
</dbReference>
<keyword evidence="3" id="KW-0808">Transferase</keyword>
<evidence type="ECO:0000256" key="5">
    <source>
        <dbReference type="SAM" id="MobiDB-lite"/>
    </source>
</evidence>
<dbReference type="STRING" id="1442369.A0A0D2JD57"/>
<accession>A0A0D2JD57</accession>
<dbReference type="InterPro" id="IPR015424">
    <property type="entry name" value="PyrdxlP-dep_Trfase"/>
</dbReference>
<dbReference type="PANTHER" id="PTHR13693:SF77">
    <property type="entry name" value="8-AMINO-7-OXONONANOATE SYNTHASE"/>
    <property type="match status" value="1"/>
</dbReference>
<dbReference type="InterPro" id="IPR015422">
    <property type="entry name" value="PyrdxlP-dep_Trfase_small"/>
</dbReference>
<name>A0A0D2JD57_9EURO</name>
<dbReference type="InterPro" id="IPR050087">
    <property type="entry name" value="AON_synthase_class-II"/>
</dbReference>
<evidence type="ECO:0000313" key="8">
    <source>
        <dbReference type="Proteomes" id="UP000053617"/>
    </source>
</evidence>
<dbReference type="Gene3D" id="3.90.1150.10">
    <property type="entry name" value="Aspartate Aminotransferase, domain 1"/>
    <property type="match status" value="1"/>
</dbReference>
<keyword evidence="8" id="KW-1185">Reference proteome</keyword>
<protein>
    <recommendedName>
        <fullName evidence="6">Aminotransferase class I/classII large domain-containing protein</fullName>
    </recommendedName>
</protein>
<organism evidence="7 8">
    <name type="scientific">Rhinocladiella mackenziei CBS 650.93</name>
    <dbReference type="NCBI Taxonomy" id="1442369"/>
    <lineage>
        <taxon>Eukaryota</taxon>
        <taxon>Fungi</taxon>
        <taxon>Dikarya</taxon>
        <taxon>Ascomycota</taxon>
        <taxon>Pezizomycotina</taxon>
        <taxon>Eurotiomycetes</taxon>
        <taxon>Chaetothyriomycetidae</taxon>
        <taxon>Chaetothyriales</taxon>
        <taxon>Herpotrichiellaceae</taxon>
        <taxon>Rhinocladiella</taxon>
    </lineage>
</organism>
<dbReference type="AlphaFoldDB" id="A0A0D2JD57"/>
<sequence length="401" mass="44245">MRTSRDSSEDALPSDSPMPASHLERRLDAALEKRRAQFKLRDLKSSPLGSVDLSSNDFLSLSTNNEFMRDYLDTLRETQTPLGSTGSRLLDGNSEYAETLEREIASFHGAETGLLTNSGFDANVSIFAYLPAHGDVIVYDELIHASVHDGMRQSRAKDQISFKHNDVQDLHRILKQIVNSSGSTRTVFVAVETVYSMDGDLAPLTEIVELIESVFSHKNAHLIIDEAHATGIYGPNGSGRVCELGLEKRVSVRLHTFGKALTTNGAIILCSPTIRLYLINYARPLIYTTFMSYPTLVGIRTAYTWLRMGKTNLLAAKLYHLINHLYAKLQSLEGVIRHSSNSSGIPLITLPTTCPESPIFALLSPHPRSLAAHCQSAGFIVRPVVSPTVPKGTERVRSKDK</sequence>
<evidence type="ECO:0000256" key="3">
    <source>
        <dbReference type="ARBA" id="ARBA00022679"/>
    </source>
</evidence>